<evidence type="ECO:0000256" key="6">
    <source>
        <dbReference type="ARBA" id="ARBA00023004"/>
    </source>
</evidence>
<dbReference type="GO" id="GO:0020037">
    <property type="term" value="F:heme binding"/>
    <property type="evidence" value="ECO:0007669"/>
    <property type="project" value="InterPro"/>
</dbReference>
<dbReference type="InterPro" id="IPR001128">
    <property type="entry name" value="Cyt_P450"/>
</dbReference>
<evidence type="ECO:0000313" key="9">
    <source>
        <dbReference type="EMBL" id="KAH7313966.1"/>
    </source>
</evidence>
<dbReference type="Proteomes" id="UP000813444">
    <property type="component" value="Unassembled WGS sequence"/>
</dbReference>
<accession>A0A8K0WPM6</accession>
<dbReference type="AlphaFoldDB" id="A0A8K0WPM6"/>
<keyword evidence="4 7" id="KW-0349">Heme</keyword>
<dbReference type="PROSITE" id="PS00086">
    <property type="entry name" value="CYTOCHROME_P450"/>
    <property type="match status" value="1"/>
</dbReference>
<dbReference type="Pfam" id="PF00067">
    <property type="entry name" value="p450"/>
    <property type="match status" value="1"/>
</dbReference>
<evidence type="ECO:0000256" key="2">
    <source>
        <dbReference type="ARBA" id="ARBA00004685"/>
    </source>
</evidence>
<keyword evidence="10" id="KW-1185">Reference proteome</keyword>
<gene>
    <name evidence="9" type="ORF">B0I35DRAFT_436181</name>
</gene>
<reference evidence="9" key="1">
    <citation type="journal article" date="2021" name="Nat. Commun.">
        <title>Genetic determinants of endophytism in the Arabidopsis root mycobiome.</title>
        <authorList>
            <person name="Mesny F."/>
            <person name="Miyauchi S."/>
            <person name="Thiergart T."/>
            <person name="Pickel B."/>
            <person name="Atanasova L."/>
            <person name="Karlsson M."/>
            <person name="Huettel B."/>
            <person name="Barry K.W."/>
            <person name="Haridas S."/>
            <person name="Chen C."/>
            <person name="Bauer D."/>
            <person name="Andreopoulos W."/>
            <person name="Pangilinan J."/>
            <person name="LaButti K."/>
            <person name="Riley R."/>
            <person name="Lipzen A."/>
            <person name="Clum A."/>
            <person name="Drula E."/>
            <person name="Henrissat B."/>
            <person name="Kohler A."/>
            <person name="Grigoriev I.V."/>
            <person name="Martin F.M."/>
            <person name="Hacquard S."/>
        </authorList>
    </citation>
    <scope>NUCLEOTIDE SEQUENCE</scope>
    <source>
        <strain evidence="9">MPI-CAGE-CH-0235</strain>
    </source>
</reference>
<comment type="caution">
    <text evidence="9">The sequence shown here is derived from an EMBL/GenBank/DDBJ whole genome shotgun (WGS) entry which is preliminary data.</text>
</comment>
<sequence>MAITENLLVLSRLLASYWVPITITGLTLYATAKICYNLYLHPAAKFPGPRLAAATNLWWSYQWTTGRYPFIIAKTLEKYGDVVRVAPNELVFITPKAASDIYGSTVKGLEYFPKADFLSLGRKDQGLTWERDPVKHRHKAKLVQPAFGAKSLKAKETKMHKHIDAFVQVMANKGRRGEAVEFRRWADWLSMDIATDMGYSHQLHQVEQEKYSLIFSALWDTNFFGVLHIISKKFSLLGWLHLFAVPPSTLMSLAKTRNMNWAALVSRIESRAEVKHLDHFDAMLPGDAPDPSRDQVHAFETICGQLAIAGSEPISSSFLCMIALSLQHREFYDGLVAEVRGSFDRYEDITASSVAPLKLLHAALMEQLRIVVVGATGQPRVSPGAEVDGHYIAKGVEVQYANYAFTRDARFFHEAYCYRPKRWLPEDHALWDPAYANDCRSDFNPWSLGVRACPGMMLSRHELKLMVAKVLWSFDLEMVPGQKGIEFESDFRMYSLLEKPDVWIRFHPVARATE</sequence>
<keyword evidence="8" id="KW-0472">Membrane</keyword>
<evidence type="ECO:0000256" key="3">
    <source>
        <dbReference type="ARBA" id="ARBA00010617"/>
    </source>
</evidence>
<dbReference type="InterPro" id="IPR050121">
    <property type="entry name" value="Cytochrome_P450_monoxygenase"/>
</dbReference>
<evidence type="ECO:0000256" key="7">
    <source>
        <dbReference type="RuleBase" id="RU000461"/>
    </source>
</evidence>
<proteinExistence type="inferred from homology"/>
<evidence type="ECO:0000313" key="10">
    <source>
        <dbReference type="Proteomes" id="UP000813444"/>
    </source>
</evidence>
<dbReference type="InterPro" id="IPR017972">
    <property type="entry name" value="Cyt_P450_CS"/>
</dbReference>
<evidence type="ECO:0000256" key="1">
    <source>
        <dbReference type="ARBA" id="ARBA00001971"/>
    </source>
</evidence>
<keyword evidence="7" id="KW-0560">Oxidoreductase</keyword>
<keyword evidence="5 7" id="KW-0479">Metal-binding</keyword>
<keyword evidence="6 7" id="KW-0408">Iron</keyword>
<evidence type="ECO:0000256" key="8">
    <source>
        <dbReference type="SAM" id="Phobius"/>
    </source>
</evidence>
<dbReference type="GO" id="GO:0004497">
    <property type="term" value="F:monooxygenase activity"/>
    <property type="evidence" value="ECO:0007669"/>
    <property type="project" value="UniProtKB-KW"/>
</dbReference>
<dbReference type="InterPro" id="IPR036396">
    <property type="entry name" value="Cyt_P450_sf"/>
</dbReference>
<dbReference type="Gene3D" id="1.10.630.10">
    <property type="entry name" value="Cytochrome P450"/>
    <property type="match status" value="1"/>
</dbReference>
<protein>
    <submittedName>
        <fullName evidence="9">Cytochrome P450</fullName>
    </submittedName>
</protein>
<comment type="pathway">
    <text evidence="2">Mycotoxin biosynthesis.</text>
</comment>
<comment type="cofactor">
    <cofactor evidence="1">
        <name>heme</name>
        <dbReference type="ChEBI" id="CHEBI:30413"/>
    </cofactor>
</comment>
<dbReference type="OrthoDB" id="1470350at2759"/>
<comment type="similarity">
    <text evidence="3 7">Belongs to the cytochrome P450 family.</text>
</comment>
<evidence type="ECO:0000256" key="4">
    <source>
        <dbReference type="ARBA" id="ARBA00022617"/>
    </source>
</evidence>
<dbReference type="PANTHER" id="PTHR24305">
    <property type="entry name" value="CYTOCHROME P450"/>
    <property type="match status" value="1"/>
</dbReference>
<keyword evidence="8" id="KW-1133">Transmembrane helix</keyword>
<dbReference type="GO" id="GO:0005506">
    <property type="term" value="F:iron ion binding"/>
    <property type="evidence" value="ECO:0007669"/>
    <property type="project" value="InterPro"/>
</dbReference>
<name>A0A8K0WPM6_9HYPO</name>
<organism evidence="9 10">
    <name type="scientific">Stachybotrys elegans</name>
    <dbReference type="NCBI Taxonomy" id="80388"/>
    <lineage>
        <taxon>Eukaryota</taxon>
        <taxon>Fungi</taxon>
        <taxon>Dikarya</taxon>
        <taxon>Ascomycota</taxon>
        <taxon>Pezizomycotina</taxon>
        <taxon>Sordariomycetes</taxon>
        <taxon>Hypocreomycetidae</taxon>
        <taxon>Hypocreales</taxon>
        <taxon>Stachybotryaceae</taxon>
        <taxon>Stachybotrys</taxon>
    </lineage>
</organism>
<dbReference type="GO" id="GO:0016705">
    <property type="term" value="F:oxidoreductase activity, acting on paired donors, with incorporation or reduction of molecular oxygen"/>
    <property type="evidence" value="ECO:0007669"/>
    <property type="project" value="InterPro"/>
</dbReference>
<keyword evidence="8" id="KW-0812">Transmembrane</keyword>
<dbReference type="SUPFAM" id="SSF48264">
    <property type="entry name" value="Cytochrome P450"/>
    <property type="match status" value="1"/>
</dbReference>
<feature type="transmembrane region" description="Helical" evidence="8">
    <location>
        <begin position="17"/>
        <end position="40"/>
    </location>
</feature>
<evidence type="ECO:0000256" key="5">
    <source>
        <dbReference type="ARBA" id="ARBA00022723"/>
    </source>
</evidence>
<keyword evidence="7" id="KW-0503">Monooxygenase</keyword>
<dbReference type="EMBL" id="JAGPNK010000009">
    <property type="protein sequence ID" value="KAH7313966.1"/>
    <property type="molecule type" value="Genomic_DNA"/>
</dbReference>
<dbReference type="PANTHER" id="PTHR24305:SF210">
    <property type="entry name" value="CYTOCHROME P450 MONOOXYGENASE ASQL-RELATED"/>
    <property type="match status" value="1"/>
</dbReference>